<accession>A0A9P0F5Z3</accession>
<evidence type="ECO:0000256" key="2">
    <source>
        <dbReference type="SAM" id="SignalP"/>
    </source>
</evidence>
<evidence type="ECO:0000313" key="3">
    <source>
        <dbReference type="EMBL" id="CAH0391107.1"/>
    </source>
</evidence>
<dbReference type="Proteomes" id="UP001152759">
    <property type="component" value="Chromosome 5"/>
</dbReference>
<organism evidence="3 4">
    <name type="scientific">Bemisia tabaci</name>
    <name type="common">Sweetpotato whitefly</name>
    <name type="synonym">Aleurodes tabaci</name>
    <dbReference type="NCBI Taxonomy" id="7038"/>
    <lineage>
        <taxon>Eukaryota</taxon>
        <taxon>Metazoa</taxon>
        <taxon>Ecdysozoa</taxon>
        <taxon>Arthropoda</taxon>
        <taxon>Hexapoda</taxon>
        <taxon>Insecta</taxon>
        <taxon>Pterygota</taxon>
        <taxon>Neoptera</taxon>
        <taxon>Paraneoptera</taxon>
        <taxon>Hemiptera</taxon>
        <taxon>Sternorrhyncha</taxon>
        <taxon>Aleyrodoidea</taxon>
        <taxon>Aleyrodidae</taxon>
        <taxon>Aleyrodinae</taxon>
        <taxon>Bemisia</taxon>
    </lineage>
</organism>
<keyword evidence="2" id="KW-0732">Signal</keyword>
<evidence type="ECO:0000256" key="1">
    <source>
        <dbReference type="SAM" id="MobiDB-lite"/>
    </source>
</evidence>
<dbReference type="KEGG" id="btab:109030868"/>
<reference evidence="3" key="1">
    <citation type="submission" date="2021-12" db="EMBL/GenBank/DDBJ databases">
        <authorList>
            <person name="King R."/>
        </authorList>
    </citation>
    <scope>NUCLEOTIDE SEQUENCE</scope>
</reference>
<evidence type="ECO:0000313" key="4">
    <source>
        <dbReference type="Proteomes" id="UP001152759"/>
    </source>
</evidence>
<name>A0A9P0F5Z3_BEMTA</name>
<feature type="chain" id="PRO_5040365540" evidence="2">
    <location>
        <begin position="20"/>
        <end position="254"/>
    </location>
</feature>
<gene>
    <name evidence="3" type="ORF">BEMITA_LOCUS9757</name>
</gene>
<feature type="signal peptide" evidence="2">
    <location>
        <begin position="1"/>
        <end position="19"/>
    </location>
</feature>
<proteinExistence type="predicted"/>
<feature type="region of interest" description="Disordered" evidence="1">
    <location>
        <begin position="165"/>
        <end position="191"/>
    </location>
</feature>
<feature type="compositionally biased region" description="Basic and acidic residues" evidence="1">
    <location>
        <begin position="165"/>
        <end position="187"/>
    </location>
</feature>
<protein>
    <submittedName>
        <fullName evidence="3">Uncharacterized protein</fullName>
    </submittedName>
</protein>
<dbReference type="EMBL" id="OU963866">
    <property type="protein sequence ID" value="CAH0391107.1"/>
    <property type="molecule type" value="Genomic_DNA"/>
</dbReference>
<sequence length="254" mass="27314">MFLTLFCLLASRLVQPLSSSPCMCGKAMVEEATLPNNLTMDKILRHLTVMREADRLESDTSSGIVSIGDEDLTTDIIAAAALGEATFQDDVIPAHVKDDVDLNHIQDDVDLAPVADGDSKLPESSPLVVAPIHLRTVIDPEIGETALEPIVSESATDMPSERIPVEAEHPEEWSASPEERASGRSSERIQSVGDRLPGVMDEIRCETTLDMGLKARSERGGGDDAVLGSIMNLPEVACEEGKKRDAAGKCRKVV</sequence>
<keyword evidence="4" id="KW-1185">Reference proteome</keyword>
<dbReference type="AlphaFoldDB" id="A0A9P0F5Z3"/>